<evidence type="ECO:0008006" key="3">
    <source>
        <dbReference type="Google" id="ProtNLM"/>
    </source>
</evidence>
<name>A0A4V2PY71_9SPHI</name>
<gene>
    <name evidence="1" type="ORF">C8N28_0135</name>
</gene>
<keyword evidence="2" id="KW-1185">Reference proteome</keyword>
<reference evidence="1 2" key="1">
    <citation type="submission" date="2019-03" db="EMBL/GenBank/DDBJ databases">
        <title>Genomic Encyclopedia of Archaeal and Bacterial Type Strains, Phase II (KMG-II): from individual species to whole genera.</title>
        <authorList>
            <person name="Goeker M."/>
        </authorList>
    </citation>
    <scope>NUCLEOTIDE SEQUENCE [LARGE SCALE GENOMIC DNA]</scope>
    <source>
        <strain evidence="1 2">DSM 22554</strain>
    </source>
</reference>
<dbReference type="OrthoDB" id="7064118at2"/>
<evidence type="ECO:0000313" key="1">
    <source>
        <dbReference type="EMBL" id="TCK84841.1"/>
    </source>
</evidence>
<organism evidence="1 2">
    <name type="scientific">Albibacterium bauzanense</name>
    <dbReference type="NCBI Taxonomy" id="653929"/>
    <lineage>
        <taxon>Bacteria</taxon>
        <taxon>Pseudomonadati</taxon>
        <taxon>Bacteroidota</taxon>
        <taxon>Sphingobacteriia</taxon>
        <taxon>Sphingobacteriales</taxon>
        <taxon>Sphingobacteriaceae</taxon>
        <taxon>Albibacterium</taxon>
    </lineage>
</organism>
<sequence>MHAVITGDIINSTKVDPKIWLPVLKDVLNKAGSTPKEWEIYRGDSFQLFIKDPLLALTIAIQIKAAIKTIKSLDVRMAIGIGNVKHASNNVTEANGTAFIYSGERFEGLKKEKLNLALRSDWPQFDLDVNLFLKLALLIMDHWTESAAEMIKTSLENPNKAQSELGSIIGIKQNAVSSRLKRAAFEEISEMIQVYQLKLKRNL</sequence>
<dbReference type="InterPro" id="IPR032580">
    <property type="entry name" value="SatD"/>
</dbReference>
<proteinExistence type="predicted"/>
<dbReference type="RefSeq" id="WP_132220531.1">
    <property type="nucleotide sequence ID" value="NZ_SMGO01000001.1"/>
</dbReference>
<dbReference type="Proteomes" id="UP000294616">
    <property type="component" value="Unassembled WGS sequence"/>
</dbReference>
<dbReference type="AlphaFoldDB" id="A0A4V2PY71"/>
<protein>
    <recommendedName>
        <fullName evidence="3">SatD family protein</fullName>
    </recommendedName>
</protein>
<dbReference type="EMBL" id="SMGO01000001">
    <property type="protein sequence ID" value="TCK84841.1"/>
    <property type="molecule type" value="Genomic_DNA"/>
</dbReference>
<dbReference type="Pfam" id="PF16264">
    <property type="entry name" value="SatD"/>
    <property type="match status" value="1"/>
</dbReference>
<evidence type="ECO:0000313" key="2">
    <source>
        <dbReference type="Proteomes" id="UP000294616"/>
    </source>
</evidence>
<comment type="caution">
    <text evidence="1">The sequence shown here is derived from an EMBL/GenBank/DDBJ whole genome shotgun (WGS) entry which is preliminary data.</text>
</comment>
<accession>A0A4V2PY71</accession>